<dbReference type="RefSeq" id="WP_130233648.1">
    <property type="nucleotide sequence ID" value="NZ_BMEF01000031.1"/>
</dbReference>
<evidence type="ECO:0000313" key="2">
    <source>
        <dbReference type="Proteomes" id="UP000322726"/>
    </source>
</evidence>
<keyword evidence="2" id="KW-1185">Reference proteome</keyword>
<sequence length="156" mass="18006">MQDFIDMYKETYQIDDEIKLDESLSDRDIEITDNGYKLNASKDADILEMLGTIKLHTIIKDERVFKPTTDFMQIIVLAWIYKTMSIQLEVLEMDLLLEKLLIKKEHDPYSSYAVLKILEANPTLTGADASSMDHYLSLEPNSIVLDQIESNKVEIN</sequence>
<dbReference type="OrthoDB" id="9835310at2"/>
<gene>
    <name evidence="1" type="ORF">APAC_1619</name>
</gene>
<reference evidence="1" key="1">
    <citation type="submission" date="2019-09" db="EMBL/GenBank/DDBJ databases">
        <title>Complete genome sequencing of four Arcobacter species reveals a diverse suite of mobile elements.</title>
        <authorList>
            <person name="Miller W.G."/>
            <person name="Yee E."/>
            <person name="Bono J.L."/>
        </authorList>
    </citation>
    <scope>NUCLEOTIDE SEQUENCE [LARGE SCALE GENOMIC DNA]</scope>
    <source>
        <strain evidence="1">LMG 26638</strain>
    </source>
</reference>
<accession>A0A5C2HB17</accession>
<dbReference type="Proteomes" id="UP000322726">
    <property type="component" value="Chromosome"/>
</dbReference>
<proteinExistence type="predicted"/>
<dbReference type="AlphaFoldDB" id="A0A5C2HB17"/>
<dbReference type="KEGG" id="apai:APAC_1619"/>
<protein>
    <submittedName>
        <fullName evidence="1">Uncharacterized protein</fullName>
    </submittedName>
</protein>
<reference evidence="1" key="2">
    <citation type="submission" date="2019-09" db="EMBL/GenBank/DDBJ databases">
        <title>Taxonomic note: a critical rebuttal of the proposed division of the genus Arcobacter into six genera, emended descriptions of Arcobacter anaerophilus and the genus Arcobacter, and an assessment of genus-level boundaries for Epsilonproteobacteria using in silico genomic comparator tools.</title>
        <authorList>
            <person name="On S.L.W."/>
            <person name="Miller W.G."/>
            <person name="Biggs P."/>
            <person name="Cornelius A."/>
            <person name="Vandamme P."/>
        </authorList>
    </citation>
    <scope>NUCLEOTIDE SEQUENCE [LARGE SCALE GENOMIC DNA]</scope>
    <source>
        <strain evidence="1">LMG 26638</strain>
    </source>
</reference>
<dbReference type="EMBL" id="CP035928">
    <property type="protein sequence ID" value="QEP34715.1"/>
    <property type="molecule type" value="Genomic_DNA"/>
</dbReference>
<evidence type="ECO:0000313" key="1">
    <source>
        <dbReference type="EMBL" id="QEP34715.1"/>
    </source>
</evidence>
<name>A0A5C2HB17_9BACT</name>
<organism evidence="1 2">
    <name type="scientific">Malaciobacter pacificus</name>
    <dbReference type="NCBI Taxonomy" id="1080223"/>
    <lineage>
        <taxon>Bacteria</taxon>
        <taxon>Pseudomonadati</taxon>
        <taxon>Campylobacterota</taxon>
        <taxon>Epsilonproteobacteria</taxon>
        <taxon>Campylobacterales</taxon>
        <taxon>Arcobacteraceae</taxon>
        <taxon>Malaciobacter</taxon>
    </lineage>
</organism>